<gene>
    <name evidence="1" type="ORF">Hypma_003197</name>
</gene>
<keyword evidence="2" id="KW-1185">Reference proteome</keyword>
<reference evidence="1" key="1">
    <citation type="submission" date="2018-04" db="EMBL/GenBank/DDBJ databases">
        <title>Whole genome sequencing of Hypsizygus marmoreus.</title>
        <authorList>
            <person name="Choi I.-G."/>
            <person name="Min B."/>
            <person name="Kim J.-G."/>
            <person name="Kim S."/>
            <person name="Oh Y.-L."/>
            <person name="Kong W.-S."/>
            <person name="Park H."/>
            <person name="Jeong J."/>
            <person name="Song E.-S."/>
        </authorList>
    </citation>
    <scope>NUCLEOTIDE SEQUENCE [LARGE SCALE GENOMIC DNA]</scope>
    <source>
        <strain evidence="1">51987-8</strain>
    </source>
</reference>
<dbReference type="InParanoid" id="A0A369K2M8"/>
<dbReference type="OrthoDB" id="2788229at2759"/>
<accession>A0A369K2M8</accession>
<protein>
    <recommendedName>
        <fullName evidence="3">F-box domain-containing protein</fullName>
    </recommendedName>
</protein>
<comment type="caution">
    <text evidence="1">The sequence shown here is derived from an EMBL/GenBank/DDBJ whole genome shotgun (WGS) entry which is preliminary data.</text>
</comment>
<dbReference type="SUPFAM" id="SSF52047">
    <property type="entry name" value="RNI-like"/>
    <property type="match status" value="1"/>
</dbReference>
<name>A0A369K2M8_HYPMA</name>
<dbReference type="Proteomes" id="UP000076154">
    <property type="component" value="Unassembled WGS sequence"/>
</dbReference>
<evidence type="ECO:0008006" key="3">
    <source>
        <dbReference type="Google" id="ProtNLM"/>
    </source>
</evidence>
<proteinExistence type="predicted"/>
<dbReference type="EMBL" id="LUEZ02000014">
    <property type="protein sequence ID" value="RDB27750.1"/>
    <property type="molecule type" value="Genomic_DNA"/>
</dbReference>
<evidence type="ECO:0000313" key="2">
    <source>
        <dbReference type="Proteomes" id="UP000076154"/>
    </source>
</evidence>
<dbReference type="AlphaFoldDB" id="A0A369K2M8"/>
<sequence>MPFATFPQELIDNVIDHFHDDTPTLRLCSVVCRAWLPSCRAHLFHRVSLQPPKVQPRAYFDHGKTSDVQRLYRIIQSSPDIADYIRDLVVCEGMLGREWIIEEKTLPLLLRKLHNVQQFQLHRPSAHIMWRGLPWSLKDAIESVLASPSLLQLKLARIAFDRPADLLSILQCCRTLRDLHIEHLLLLEDPLDAHPVSQSIRQHSPLDVLTVGPRTSTGVISCLLHPESTIDVTSIRKLSLSISGHFADFSRVLRSASSVESLELILMSDIDLQAYQALSSSEYFDMSYNPHLRTLDIKIDVIQRQDDPLSFLNTLFSTFTTPNSLHDIYIVYSLYLPAPYMDRSMNTAIFNGWREIDSTLTSFVFQHLKSVKLEFSLENPIGFDVAPRFLKEVDLQSPALDASGIFVVDAFDTSI</sequence>
<organism evidence="1 2">
    <name type="scientific">Hypsizygus marmoreus</name>
    <name type="common">White beech mushroom</name>
    <name type="synonym">Agaricus marmoreus</name>
    <dbReference type="NCBI Taxonomy" id="39966"/>
    <lineage>
        <taxon>Eukaryota</taxon>
        <taxon>Fungi</taxon>
        <taxon>Dikarya</taxon>
        <taxon>Basidiomycota</taxon>
        <taxon>Agaricomycotina</taxon>
        <taxon>Agaricomycetes</taxon>
        <taxon>Agaricomycetidae</taxon>
        <taxon>Agaricales</taxon>
        <taxon>Tricholomatineae</taxon>
        <taxon>Lyophyllaceae</taxon>
        <taxon>Hypsizygus</taxon>
    </lineage>
</organism>
<evidence type="ECO:0000313" key="1">
    <source>
        <dbReference type="EMBL" id="RDB27750.1"/>
    </source>
</evidence>